<dbReference type="PANTHER" id="PTHR33376:SF2">
    <property type="entry name" value="DICARBOXYLATE-BINDING PERIPLASMIC PROTEIN"/>
    <property type="match status" value="1"/>
</dbReference>
<dbReference type="Proteomes" id="UP000199017">
    <property type="component" value="Unassembled WGS sequence"/>
</dbReference>
<protein>
    <submittedName>
        <fullName evidence="4">Tripartite ATP-independent transporter solute receptor, DctP family</fullName>
    </submittedName>
</protein>
<dbReference type="InterPro" id="IPR004682">
    <property type="entry name" value="TRAP_DctP"/>
</dbReference>
<sequence length="349" mass="38540">MKKYMKALGIGSLLLFAAACGNGEEQSSGDNSTSGGSSDGESAAQQEESHDLRLAHNLGEDHPVHKGLVDFKERVEEKSDGNMTVKIFPNGTLGSENEVLEQVQNGGIDMTKVSAGALENFASEYAVFSLPYVFEDEDHFFESMESDAVQELYEGTEEEGFIGVTYYDSGARSFYTQDTPIEHPDDLKGMKIRVMNSETQIDMVETMGGSPTPMPYGDIYTGLQQGVIDGAESNPTALTTGNHGEVAKAFSYDQHTRIPDIAVMSADTWNTLSENQQEIIKTSAEESTETQKEIWSEAVEEAKTEAKEMGVEFYEVDKEPFREAVEPMIEDYREDEAIADLLDEFESLR</sequence>
<reference evidence="4 5" key="1">
    <citation type="submission" date="2016-10" db="EMBL/GenBank/DDBJ databases">
        <authorList>
            <person name="de Groot N.N."/>
        </authorList>
    </citation>
    <scope>NUCLEOTIDE SEQUENCE [LARGE SCALE GENOMIC DNA]</scope>
    <source>
        <strain evidence="5">P4B,CCM 7963,CECT 7998,DSM 25260,IBRC-M 10614,KCTC 13821</strain>
    </source>
</reference>
<dbReference type="AlphaFoldDB" id="A0A1G8I503"/>
<dbReference type="STRING" id="930129.SAMN05216352_10531"/>
<evidence type="ECO:0000256" key="2">
    <source>
        <dbReference type="SAM" id="MobiDB-lite"/>
    </source>
</evidence>
<keyword evidence="5" id="KW-1185">Reference proteome</keyword>
<dbReference type="PANTHER" id="PTHR33376">
    <property type="match status" value="1"/>
</dbReference>
<feature type="chain" id="PRO_5038684783" evidence="3">
    <location>
        <begin position="22"/>
        <end position="349"/>
    </location>
</feature>
<dbReference type="NCBIfam" id="NF037995">
    <property type="entry name" value="TRAP_S1"/>
    <property type="match status" value="1"/>
</dbReference>
<dbReference type="CDD" id="cd13671">
    <property type="entry name" value="PBP2_TRAP_SBP_like_3"/>
    <property type="match status" value="1"/>
</dbReference>
<dbReference type="GO" id="GO:0055085">
    <property type="term" value="P:transmembrane transport"/>
    <property type="evidence" value="ECO:0007669"/>
    <property type="project" value="InterPro"/>
</dbReference>
<name>A0A1G8I503_9BACI</name>
<gene>
    <name evidence="4" type="ORF">SAMN05216352_10531</name>
</gene>
<dbReference type="PROSITE" id="PS51257">
    <property type="entry name" value="PROKAR_LIPOPROTEIN"/>
    <property type="match status" value="1"/>
</dbReference>
<dbReference type="PIRSF" id="PIRSF006470">
    <property type="entry name" value="DctB"/>
    <property type="match status" value="1"/>
</dbReference>
<proteinExistence type="predicted"/>
<dbReference type="Pfam" id="PF03480">
    <property type="entry name" value="DctP"/>
    <property type="match status" value="1"/>
</dbReference>
<feature type="signal peptide" evidence="3">
    <location>
        <begin position="1"/>
        <end position="21"/>
    </location>
</feature>
<keyword evidence="4" id="KW-0675">Receptor</keyword>
<evidence type="ECO:0000256" key="3">
    <source>
        <dbReference type="SAM" id="SignalP"/>
    </source>
</evidence>
<dbReference type="NCBIfam" id="TIGR00787">
    <property type="entry name" value="dctP"/>
    <property type="match status" value="1"/>
</dbReference>
<accession>A0A1G8I503</accession>
<dbReference type="Gene3D" id="3.40.190.170">
    <property type="entry name" value="Bacterial extracellular solute-binding protein, family 7"/>
    <property type="match status" value="1"/>
</dbReference>
<dbReference type="GO" id="GO:0030246">
    <property type="term" value="F:carbohydrate binding"/>
    <property type="evidence" value="ECO:0007669"/>
    <property type="project" value="TreeGrafter"/>
</dbReference>
<keyword evidence="1 3" id="KW-0732">Signal</keyword>
<dbReference type="EMBL" id="FNDU01000005">
    <property type="protein sequence ID" value="SDI13700.1"/>
    <property type="molecule type" value="Genomic_DNA"/>
</dbReference>
<dbReference type="InterPro" id="IPR038404">
    <property type="entry name" value="TRAP_DctP_sf"/>
</dbReference>
<dbReference type="OrthoDB" id="9776801at2"/>
<feature type="compositionally biased region" description="Low complexity" evidence="2">
    <location>
        <begin position="28"/>
        <end position="42"/>
    </location>
</feature>
<evidence type="ECO:0000256" key="1">
    <source>
        <dbReference type="ARBA" id="ARBA00022729"/>
    </source>
</evidence>
<feature type="region of interest" description="Disordered" evidence="2">
    <location>
        <begin position="22"/>
        <end position="50"/>
    </location>
</feature>
<dbReference type="InterPro" id="IPR018389">
    <property type="entry name" value="DctP_fam"/>
</dbReference>
<organism evidence="4 5">
    <name type="scientific">Alteribacillus bidgolensis</name>
    <dbReference type="NCBI Taxonomy" id="930129"/>
    <lineage>
        <taxon>Bacteria</taxon>
        <taxon>Bacillati</taxon>
        <taxon>Bacillota</taxon>
        <taxon>Bacilli</taxon>
        <taxon>Bacillales</taxon>
        <taxon>Bacillaceae</taxon>
        <taxon>Alteribacillus</taxon>
    </lineage>
</organism>
<evidence type="ECO:0000313" key="4">
    <source>
        <dbReference type="EMBL" id="SDI13700.1"/>
    </source>
</evidence>
<dbReference type="RefSeq" id="WP_091584186.1">
    <property type="nucleotide sequence ID" value="NZ_FNDU01000005.1"/>
</dbReference>
<evidence type="ECO:0000313" key="5">
    <source>
        <dbReference type="Proteomes" id="UP000199017"/>
    </source>
</evidence>
<dbReference type="GO" id="GO:0030288">
    <property type="term" value="C:outer membrane-bounded periplasmic space"/>
    <property type="evidence" value="ECO:0007669"/>
    <property type="project" value="InterPro"/>
</dbReference>